<accession>A0A327KV32</accession>
<dbReference type="EMBL" id="NPEU01000086">
    <property type="protein sequence ID" value="RAI39188.1"/>
    <property type="molecule type" value="Genomic_DNA"/>
</dbReference>
<evidence type="ECO:0000313" key="3">
    <source>
        <dbReference type="Proteomes" id="UP000248863"/>
    </source>
</evidence>
<dbReference type="Proteomes" id="UP000248863">
    <property type="component" value="Unassembled WGS sequence"/>
</dbReference>
<gene>
    <name evidence="2" type="ORF">CH338_10180</name>
</gene>
<dbReference type="AlphaFoldDB" id="A0A327KV32"/>
<evidence type="ECO:0000256" key="1">
    <source>
        <dbReference type="SAM" id="MobiDB-lite"/>
    </source>
</evidence>
<keyword evidence="3" id="KW-1185">Reference proteome</keyword>
<organism evidence="2 3">
    <name type="scientific">Rhodoplanes elegans</name>
    <dbReference type="NCBI Taxonomy" id="29408"/>
    <lineage>
        <taxon>Bacteria</taxon>
        <taxon>Pseudomonadati</taxon>
        <taxon>Pseudomonadota</taxon>
        <taxon>Alphaproteobacteria</taxon>
        <taxon>Hyphomicrobiales</taxon>
        <taxon>Nitrobacteraceae</taxon>
        <taxon>Rhodoplanes</taxon>
    </lineage>
</organism>
<dbReference type="RefSeq" id="WP_111356989.1">
    <property type="nucleotide sequence ID" value="NZ_NHSK01000004.1"/>
</dbReference>
<comment type="caution">
    <text evidence="2">The sequence shown here is derived from an EMBL/GenBank/DDBJ whole genome shotgun (WGS) entry which is preliminary data.</text>
</comment>
<feature type="region of interest" description="Disordered" evidence="1">
    <location>
        <begin position="341"/>
        <end position="362"/>
    </location>
</feature>
<evidence type="ECO:0000313" key="2">
    <source>
        <dbReference type="EMBL" id="RAI39188.1"/>
    </source>
</evidence>
<dbReference type="OrthoDB" id="932750at2"/>
<sequence>MGPIDESLIRDADLREELEKARGSMLFATVARHLVERQAKRDQEAAQKAERASFLASLTPVQRRREIVREVIETEPLTPDSLSYIHSHLALCGLPYRRLPETVTEYERTNGRTAIVVSAGKLRAPDGSRLQQPVPFGPKARLLIAHLSTDAVRNNSPTVEIADSLSGFMRELGIEPKGGPRGTIQPFKEQVNALAACRFEISAWDGKRAATLDAKPFQRVDVWFPRNADERMLWPTTITFSDSFFSSLRKHAMPVNTHVLRHLANSARKLDLYFWINYRLHSIDTKLTVPWASLAIQFGDGFGRERDFRAQLAEELADIKSLFPKLPLKLTEQGITLEPAGPDVLAIPAPKAAKPARSPKKS</sequence>
<protein>
    <recommendedName>
        <fullName evidence="4">Pirin</fullName>
    </recommendedName>
</protein>
<dbReference type="InterPro" id="IPR006881">
    <property type="entry name" value="RepA_C"/>
</dbReference>
<reference evidence="2 3" key="1">
    <citation type="submission" date="2017-07" db="EMBL/GenBank/DDBJ databases">
        <title>Draft Genome Sequences of Select Purple Nonsulfur Bacteria.</title>
        <authorList>
            <person name="Lasarre B."/>
            <person name="Mckinlay J.B."/>
        </authorList>
    </citation>
    <scope>NUCLEOTIDE SEQUENCE [LARGE SCALE GENOMIC DNA]</scope>
    <source>
        <strain evidence="2 3">DSM 11907</strain>
    </source>
</reference>
<evidence type="ECO:0008006" key="4">
    <source>
        <dbReference type="Google" id="ProtNLM"/>
    </source>
</evidence>
<name>A0A327KV32_9BRAD</name>
<dbReference type="Pfam" id="PF04796">
    <property type="entry name" value="RepA_C"/>
    <property type="match status" value="1"/>
</dbReference>
<proteinExistence type="predicted"/>